<proteinExistence type="predicted"/>
<sequence length="147" mass="16108">MSLFGKIFQAVTEEVKLNEQESFAGIALAMAGADGNVGRGEWDEIVNYMNRLSLYDNYSGAAFDKLFDKLFRILKKEGPGSLVEKSVAALPSDLRLTAFACAVDIATSDGVLEEEEKDMINQLAELLTVPEKTAISIIEVMLIKNKV</sequence>
<dbReference type="Pfam" id="PF05099">
    <property type="entry name" value="TerB"/>
    <property type="match status" value="1"/>
</dbReference>
<dbReference type="SUPFAM" id="SSF158682">
    <property type="entry name" value="TerB-like"/>
    <property type="match status" value="1"/>
</dbReference>
<evidence type="ECO:0000259" key="1">
    <source>
        <dbReference type="Pfam" id="PF05099"/>
    </source>
</evidence>
<accession>A0A1H2XK32</accession>
<dbReference type="Gene3D" id="1.10.3680.10">
    <property type="entry name" value="TerB-like"/>
    <property type="match status" value="1"/>
</dbReference>
<dbReference type="Proteomes" id="UP000182771">
    <property type="component" value="Unassembled WGS sequence"/>
</dbReference>
<name>A0A1H2XK32_9FLAO</name>
<keyword evidence="3" id="KW-1185">Reference proteome</keyword>
<dbReference type="AlphaFoldDB" id="A0A1H2XK32"/>
<dbReference type="EMBL" id="FNND01000005">
    <property type="protein sequence ID" value="SDW93251.1"/>
    <property type="molecule type" value="Genomic_DNA"/>
</dbReference>
<dbReference type="RefSeq" id="WP_009642423.1">
    <property type="nucleotide sequence ID" value="NZ_CAJPRD010000014.1"/>
</dbReference>
<dbReference type="InterPro" id="IPR029024">
    <property type="entry name" value="TerB-like"/>
</dbReference>
<feature type="domain" description="Co-chaperone DjlA N-terminal" evidence="1">
    <location>
        <begin position="26"/>
        <end position="135"/>
    </location>
</feature>
<evidence type="ECO:0000313" key="3">
    <source>
        <dbReference type="Proteomes" id="UP000182771"/>
    </source>
</evidence>
<dbReference type="GeneID" id="85016628"/>
<dbReference type="OrthoDB" id="1150064at2"/>
<comment type="caution">
    <text evidence="2">The sequence shown here is derived from an EMBL/GenBank/DDBJ whole genome shotgun (WGS) entry which is preliminary data.</text>
</comment>
<dbReference type="InterPro" id="IPR007791">
    <property type="entry name" value="DjlA_N"/>
</dbReference>
<gene>
    <name evidence="2" type="ORF">SAMN05444420_105155</name>
</gene>
<dbReference type="CDD" id="cd07176">
    <property type="entry name" value="terB"/>
    <property type="match status" value="1"/>
</dbReference>
<organism evidence="2 3">
    <name type="scientific">Capnocytophaga granulosa</name>
    <dbReference type="NCBI Taxonomy" id="45242"/>
    <lineage>
        <taxon>Bacteria</taxon>
        <taxon>Pseudomonadati</taxon>
        <taxon>Bacteroidota</taxon>
        <taxon>Flavobacteriia</taxon>
        <taxon>Flavobacteriales</taxon>
        <taxon>Flavobacteriaceae</taxon>
        <taxon>Capnocytophaga</taxon>
    </lineage>
</organism>
<reference evidence="2 3" key="1">
    <citation type="submission" date="2016-10" db="EMBL/GenBank/DDBJ databases">
        <authorList>
            <person name="Varghese N."/>
            <person name="Submissions S."/>
        </authorList>
    </citation>
    <scope>NUCLEOTIDE SEQUENCE [LARGE SCALE GENOMIC DNA]</scope>
    <source>
        <strain evidence="2 3">DSM 11449</strain>
    </source>
</reference>
<evidence type="ECO:0000313" key="2">
    <source>
        <dbReference type="EMBL" id="SDW93251.1"/>
    </source>
</evidence>
<protein>
    <submittedName>
        <fullName evidence="2">Tellurite resistance protein TerB</fullName>
    </submittedName>
</protein>